<dbReference type="PROSITE" id="PS00166">
    <property type="entry name" value="ENOYL_COA_HYDRATASE"/>
    <property type="match status" value="1"/>
</dbReference>
<dbReference type="EMBL" id="FOLX01000002">
    <property type="protein sequence ID" value="SFD15810.1"/>
    <property type="molecule type" value="Genomic_DNA"/>
</dbReference>
<dbReference type="CDD" id="cd06558">
    <property type="entry name" value="crotonase-like"/>
    <property type="match status" value="1"/>
</dbReference>
<dbReference type="SUPFAM" id="SSF52096">
    <property type="entry name" value="ClpP/crotonase"/>
    <property type="match status" value="1"/>
</dbReference>
<dbReference type="InterPro" id="IPR029045">
    <property type="entry name" value="ClpP/crotonase-like_dom_sf"/>
</dbReference>
<dbReference type="PANTHER" id="PTHR11941:SF54">
    <property type="entry name" value="ENOYL-COA HYDRATASE, MITOCHONDRIAL"/>
    <property type="match status" value="1"/>
</dbReference>
<dbReference type="Pfam" id="PF00378">
    <property type="entry name" value="ECH_1"/>
    <property type="match status" value="1"/>
</dbReference>
<organism evidence="3 4">
    <name type="scientific">Pseudooceanicola nitratireducens</name>
    <dbReference type="NCBI Taxonomy" id="517719"/>
    <lineage>
        <taxon>Bacteria</taxon>
        <taxon>Pseudomonadati</taxon>
        <taxon>Pseudomonadota</taxon>
        <taxon>Alphaproteobacteria</taxon>
        <taxon>Rhodobacterales</taxon>
        <taxon>Paracoccaceae</taxon>
        <taxon>Pseudooceanicola</taxon>
    </lineage>
</organism>
<dbReference type="Gene3D" id="3.90.226.10">
    <property type="entry name" value="2-enoyl-CoA Hydratase, Chain A, domain 1"/>
    <property type="match status" value="1"/>
</dbReference>
<gene>
    <name evidence="3" type="ORF">SAMN05421762_3440</name>
</gene>
<sequence length="325" mass="33857">MTHPLVADLPVLAGNDMATLHDLGDGVVCFRAHTKMNTFDPGVFDLMEDTLDQAGRSYQAMVLANDDPRAFSAGADLTFFTRMIDSPGGAEKISAYGQRGQGLFVRMMRAPVPVVAAVHGFALGGGCEFQMHADATIALADAGIGLPEAGIGLVPGWGGCTRMYARMLVADPAADPVMLARRAFGPLFSGRIAVDASEARDMGLLRPSDAVISDRGELLATAKARALSLVPGYVPPAPIALPVAGDPGVGAILSALEGQGDLSDTDLTVARKLAHILTGGATAAATVTEAEMMALEVQTLAELVSWAPVRARIDHMLATGQRLRN</sequence>
<proteinExistence type="inferred from homology"/>
<reference evidence="3 4" key="1">
    <citation type="submission" date="2016-10" db="EMBL/GenBank/DDBJ databases">
        <authorList>
            <person name="de Groot N.N."/>
        </authorList>
    </citation>
    <scope>NUCLEOTIDE SEQUENCE [LARGE SCALE GENOMIC DNA]</scope>
    <source>
        <strain evidence="3 4">DSM 29619</strain>
    </source>
</reference>
<dbReference type="AlphaFoldDB" id="A0A1I1QCG5"/>
<dbReference type="Proteomes" id="UP000231644">
    <property type="component" value="Unassembled WGS sequence"/>
</dbReference>
<accession>A0A1I1QCG5</accession>
<dbReference type="GO" id="GO:0003824">
    <property type="term" value="F:catalytic activity"/>
    <property type="evidence" value="ECO:0007669"/>
    <property type="project" value="InterPro"/>
</dbReference>
<dbReference type="RefSeq" id="WP_093454485.1">
    <property type="nucleotide sequence ID" value="NZ_FNZG01000005.1"/>
</dbReference>
<dbReference type="PANTHER" id="PTHR11941">
    <property type="entry name" value="ENOYL-COA HYDRATASE-RELATED"/>
    <property type="match status" value="1"/>
</dbReference>
<name>A0A1I1QCG5_9RHOB</name>
<evidence type="ECO:0000313" key="3">
    <source>
        <dbReference type="EMBL" id="SFD15810.1"/>
    </source>
</evidence>
<dbReference type="OrthoDB" id="5389341at2"/>
<protein>
    <submittedName>
        <fullName evidence="3">Enoyl-CoA hydratase/carnithine racemase</fullName>
    </submittedName>
</protein>
<evidence type="ECO:0000313" key="4">
    <source>
        <dbReference type="Proteomes" id="UP000231644"/>
    </source>
</evidence>
<evidence type="ECO:0000256" key="2">
    <source>
        <dbReference type="RuleBase" id="RU003707"/>
    </source>
</evidence>
<evidence type="ECO:0000256" key="1">
    <source>
        <dbReference type="ARBA" id="ARBA00005254"/>
    </source>
</evidence>
<dbReference type="STRING" id="517719.SAMN05421762_3440"/>
<keyword evidence="4" id="KW-1185">Reference proteome</keyword>
<dbReference type="InterPro" id="IPR001753">
    <property type="entry name" value="Enoyl-CoA_hydra/iso"/>
</dbReference>
<dbReference type="InterPro" id="IPR018376">
    <property type="entry name" value="Enoyl-CoA_hyd/isom_CS"/>
</dbReference>
<dbReference type="GO" id="GO:0006635">
    <property type="term" value="P:fatty acid beta-oxidation"/>
    <property type="evidence" value="ECO:0007669"/>
    <property type="project" value="TreeGrafter"/>
</dbReference>
<comment type="similarity">
    <text evidence="1 2">Belongs to the enoyl-CoA hydratase/isomerase family.</text>
</comment>